<comment type="catalytic activity">
    <reaction evidence="5">
        <text>L-glutaminyl-[protein] + H2O = L-glutamyl-[protein] + NH4(+)</text>
        <dbReference type="Rhea" id="RHEA:16441"/>
        <dbReference type="Rhea" id="RHEA-COMP:10207"/>
        <dbReference type="Rhea" id="RHEA-COMP:10208"/>
        <dbReference type="ChEBI" id="CHEBI:15377"/>
        <dbReference type="ChEBI" id="CHEBI:28938"/>
        <dbReference type="ChEBI" id="CHEBI:29973"/>
        <dbReference type="ChEBI" id="CHEBI:30011"/>
        <dbReference type="EC" id="3.5.1.44"/>
    </reaction>
</comment>
<keyword evidence="3 5" id="KW-0378">Hydrolase</keyword>
<dbReference type="EC" id="3.5.1.44" evidence="5"/>
<dbReference type="PROSITE" id="PS50110">
    <property type="entry name" value="RESPONSE_REGULATORY"/>
    <property type="match status" value="1"/>
</dbReference>
<dbReference type="InterPro" id="IPR001789">
    <property type="entry name" value="Sig_transdc_resp-reg_receiver"/>
</dbReference>
<dbReference type="GO" id="GO:0008984">
    <property type="term" value="F:protein-glutamate methylesterase activity"/>
    <property type="evidence" value="ECO:0007669"/>
    <property type="project" value="UniProtKB-UniRule"/>
</dbReference>
<keyword evidence="5 7" id="KW-0597">Phosphoprotein</keyword>
<dbReference type="CDD" id="cd17541">
    <property type="entry name" value="REC_CheB-like"/>
    <property type="match status" value="1"/>
</dbReference>
<gene>
    <name evidence="5" type="primary">cheB</name>
    <name evidence="10" type="ORF">AC812_02885</name>
</gene>
<evidence type="ECO:0000256" key="3">
    <source>
        <dbReference type="ARBA" id="ARBA00022801"/>
    </source>
</evidence>
<evidence type="ECO:0000256" key="5">
    <source>
        <dbReference type="HAMAP-Rule" id="MF_00099"/>
    </source>
</evidence>
<dbReference type="PANTHER" id="PTHR42872">
    <property type="entry name" value="PROTEIN-GLUTAMATE METHYLESTERASE/PROTEIN-GLUTAMINE GLUTAMINASE"/>
    <property type="match status" value="1"/>
</dbReference>
<evidence type="ECO:0000256" key="6">
    <source>
        <dbReference type="PROSITE-ProRule" id="PRU00050"/>
    </source>
</evidence>
<comment type="PTM">
    <text evidence="5">Phosphorylated by CheA. Phosphorylation of the N-terminal regulatory domain activates the methylesterase activity.</text>
</comment>
<dbReference type="SMART" id="SM00448">
    <property type="entry name" value="REC"/>
    <property type="match status" value="1"/>
</dbReference>
<feature type="domain" description="CheB-type methylesterase" evidence="9">
    <location>
        <begin position="170"/>
        <end position="360"/>
    </location>
</feature>
<evidence type="ECO:0000256" key="7">
    <source>
        <dbReference type="PROSITE-ProRule" id="PRU00169"/>
    </source>
</evidence>
<dbReference type="InterPro" id="IPR011006">
    <property type="entry name" value="CheY-like_superfamily"/>
</dbReference>
<evidence type="ECO:0000259" key="9">
    <source>
        <dbReference type="PROSITE" id="PS50122"/>
    </source>
</evidence>
<dbReference type="NCBIfam" id="NF001965">
    <property type="entry name" value="PRK00742.1"/>
    <property type="match status" value="1"/>
</dbReference>
<dbReference type="SUPFAM" id="SSF52172">
    <property type="entry name" value="CheY-like"/>
    <property type="match status" value="1"/>
</dbReference>
<dbReference type="PANTHER" id="PTHR42872:SF6">
    <property type="entry name" value="PROTEIN-GLUTAMATE METHYLESTERASE_PROTEIN-GLUTAMINE GLUTAMINASE"/>
    <property type="match status" value="1"/>
</dbReference>
<feature type="active site" evidence="5 6">
    <location>
        <position position="302"/>
    </location>
</feature>
<dbReference type="InterPro" id="IPR035909">
    <property type="entry name" value="CheB_C"/>
</dbReference>
<dbReference type="PATRIC" id="fig|360411.5.peg.3451"/>
<dbReference type="Gene3D" id="3.40.50.2300">
    <property type="match status" value="1"/>
</dbReference>
<dbReference type="AlphaFoldDB" id="A0A0P6Y7D1"/>
<evidence type="ECO:0000259" key="8">
    <source>
        <dbReference type="PROSITE" id="PS50110"/>
    </source>
</evidence>
<dbReference type="Proteomes" id="UP000050514">
    <property type="component" value="Unassembled WGS sequence"/>
</dbReference>
<dbReference type="STRING" id="360411.AC812_02885"/>
<dbReference type="InterPro" id="IPR008248">
    <property type="entry name" value="CheB-like"/>
</dbReference>
<comment type="catalytic activity">
    <reaction evidence="4 5">
        <text>[protein]-L-glutamate 5-O-methyl ester + H2O = L-glutamyl-[protein] + methanol + H(+)</text>
        <dbReference type="Rhea" id="RHEA:23236"/>
        <dbReference type="Rhea" id="RHEA-COMP:10208"/>
        <dbReference type="Rhea" id="RHEA-COMP:10311"/>
        <dbReference type="ChEBI" id="CHEBI:15377"/>
        <dbReference type="ChEBI" id="CHEBI:15378"/>
        <dbReference type="ChEBI" id="CHEBI:17790"/>
        <dbReference type="ChEBI" id="CHEBI:29973"/>
        <dbReference type="ChEBI" id="CHEBI:82795"/>
        <dbReference type="EC" id="3.1.1.61"/>
    </reaction>
</comment>
<proteinExistence type="inferred from homology"/>
<comment type="function">
    <text evidence="5">Involved in chemotaxis. Part of a chemotaxis signal transduction system that modulates chemotaxis in response to various stimuli. Catalyzes the demethylation of specific methylglutamate residues introduced into the chemoreceptors (methyl-accepting chemotaxis proteins or MCP) by CheR. Also mediates the irreversible deamidation of specific glutamine residues to glutamic acid.</text>
</comment>
<evidence type="ECO:0000256" key="1">
    <source>
        <dbReference type="ARBA" id="ARBA00022490"/>
    </source>
</evidence>
<dbReference type="PROSITE" id="PS50122">
    <property type="entry name" value="CHEB"/>
    <property type="match status" value="1"/>
</dbReference>
<evidence type="ECO:0000313" key="11">
    <source>
        <dbReference type="Proteomes" id="UP000050514"/>
    </source>
</evidence>
<evidence type="ECO:0000256" key="4">
    <source>
        <dbReference type="ARBA" id="ARBA00048267"/>
    </source>
</evidence>
<sequence>MVPLPSSSNASVSTAQPVRVLVVDDSAFMRFSISQHLNGRDGIQVIATARDGQEALELIPTLKPDVVTLDVEMPRLDGISTLREIMTRFPRPVVMLSSLTREGAVTTIQALTLGAVDFITKPDRQLDIQTVMDEAAAKIKRAASARVRPFALVRSVSQNKPVAEKPVRPLRPNEPIVVIGSSTGGPRALNEVVTALPADLPAAVVIVQHMPAGFTHSLAERLNGLSKLLVREAQPGDRLMAGQALLAPGGFHMVLDENEQIALNQNSPVHGVRPAIDVTLTSLVQRYGKRVISVILTGMGSDGTNGSVLLHSLGGTVIAEHESTCVVWGMPRSVLEKQAVDVVAPLTDVADAIQKAVRENLLTLSGS</sequence>
<accession>A0A0P6Y7D1</accession>
<dbReference type="PIRSF" id="PIRSF000876">
    <property type="entry name" value="RR_chemtxs_CheB"/>
    <property type="match status" value="1"/>
</dbReference>
<feature type="active site" evidence="5 6">
    <location>
        <position position="182"/>
    </location>
</feature>
<dbReference type="RefSeq" id="WP_061913810.1">
    <property type="nucleotide sequence ID" value="NZ_DF967971.1"/>
</dbReference>
<dbReference type="EC" id="3.1.1.61" evidence="5"/>
<protein>
    <recommendedName>
        <fullName evidence="5">Protein-glutamate methylesterase/protein-glutamine glutaminase</fullName>
        <ecNumber evidence="5">3.1.1.61</ecNumber>
        <ecNumber evidence="5">3.5.1.44</ecNumber>
    </recommendedName>
</protein>
<dbReference type="Pfam" id="PF00072">
    <property type="entry name" value="Response_reg"/>
    <property type="match status" value="1"/>
</dbReference>
<dbReference type="EMBL" id="LGHJ01000009">
    <property type="protein sequence ID" value="KPL77507.1"/>
    <property type="molecule type" value="Genomic_DNA"/>
</dbReference>
<feature type="active site" evidence="5 6">
    <location>
        <position position="209"/>
    </location>
</feature>
<dbReference type="InterPro" id="IPR000673">
    <property type="entry name" value="Sig_transdc_resp-reg_Me-estase"/>
</dbReference>
<feature type="domain" description="Response regulatory" evidence="8">
    <location>
        <begin position="19"/>
        <end position="136"/>
    </location>
</feature>
<name>A0A0P6Y7D1_9CHLR</name>
<dbReference type="Pfam" id="PF01339">
    <property type="entry name" value="CheB_methylest"/>
    <property type="match status" value="1"/>
</dbReference>
<comment type="subcellular location">
    <subcellularLocation>
        <location evidence="5">Cytoplasm</location>
    </subcellularLocation>
</comment>
<reference evidence="10 11" key="1">
    <citation type="submission" date="2015-07" db="EMBL/GenBank/DDBJ databases">
        <title>Draft genome of Bellilinea caldifistulae DSM 17877.</title>
        <authorList>
            <person name="Hemp J."/>
            <person name="Ward L.M."/>
            <person name="Pace L.A."/>
            <person name="Fischer W.W."/>
        </authorList>
    </citation>
    <scope>NUCLEOTIDE SEQUENCE [LARGE SCALE GENOMIC DNA]</scope>
    <source>
        <strain evidence="10 11">GOMI-1</strain>
    </source>
</reference>
<dbReference type="GO" id="GO:0006935">
    <property type="term" value="P:chemotaxis"/>
    <property type="evidence" value="ECO:0007669"/>
    <property type="project" value="UniProtKB-UniRule"/>
</dbReference>
<dbReference type="CDD" id="cd16432">
    <property type="entry name" value="CheB_Rec"/>
    <property type="match status" value="1"/>
</dbReference>
<dbReference type="GO" id="GO:0005737">
    <property type="term" value="C:cytoplasm"/>
    <property type="evidence" value="ECO:0007669"/>
    <property type="project" value="UniProtKB-SubCell"/>
</dbReference>
<dbReference type="GO" id="GO:0000156">
    <property type="term" value="F:phosphorelay response regulator activity"/>
    <property type="evidence" value="ECO:0007669"/>
    <property type="project" value="InterPro"/>
</dbReference>
<dbReference type="Gene3D" id="3.40.50.180">
    <property type="entry name" value="Methylesterase CheB, C-terminal domain"/>
    <property type="match status" value="1"/>
</dbReference>
<dbReference type="GO" id="GO:0050568">
    <property type="term" value="F:protein-glutamine glutaminase activity"/>
    <property type="evidence" value="ECO:0007669"/>
    <property type="project" value="UniProtKB-UniRule"/>
</dbReference>
<dbReference type="HAMAP" id="MF_00099">
    <property type="entry name" value="CheB_chemtxs"/>
    <property type="match status" value="1"/>
</dbReference>
<dbReference type="OrthoDB" id="9793421at2"/>
<keyword evidence="11" id="KW-1185">Reference proteome</keyword>
<dbReference type="SUPFAM" id="SSF52738">
    <property type="entry name" value="Methylesterase CheB, C-terminal domain"/>
    <property type="match status" value="1"/>
</dbReference>
<keyword evidence="2 5" id="KW-0145">Chemotaxis</keyword>
<keyword evidence="1 5" id="KW-0963">Cytoplasm</keyword>
<feature type="modified residue" description="4-aspartylphosphate" evidence="5 7">
    <location>
        <position position="70"/>
    </location>
</feature>
<comment type="caution">
    <text evidence="10">The sequence shown here is derived from an EMBL/GenBank/DDBJ whole genome shotgun (WGS) entry which is preliminary data.</text>
</comment>
<organism evidence="10 11">
    <name type="scientific">Bellilinea caldifistulae</name>
    <dbReference type="NCBI Taxonomy" id="360411"/>
    <lineage>
        <taxon>Bacteria</taxon>
        <taxon>Bacillati</taxon>
        <taxon>Chloroflexota</taxon>
        <taxon>Anaerolineae</taxon>
        <taxon>Anaerolineales</taxon>
        <taxon>Anaerolineaceae</taxon>
        <taxon>Bellilinea</taxon>
    </lineage>
</organism>
<evidence type="ECO:0000313" key="10">
    <source>
        <dbReference type="EMBL" id="KPL77507.1"/>
    </source>
</evidence>
<comment type="similarity">
    <text evidence="5">Belongs to the CheB family.</text>
</comment>
<comment type="domain">
    <text evidence="5">Contains a C-terminal catalytic domain, and an N-terminal region which modulates catalytic activity.</text>
</comment>
<evidence type="ECO:0000256" key="2">
    <source>
        <dbReference type="ARBA" id="ARBA00022500"/>
    </source>
</evidence>